<evidence type="ECO:0000313" key="2">
    <source>
        <dbReference type="EMBL" id="MST84236.1"/>
    </source>
</evidence>
<keyword evidence="1" id="KW-0732">Signal</keyword>
<evidence type="ECO:0000313" key="3">
    <source>
        <dbReference type="Proteomes" id="UP000438914"/>
    </source>
</evidence>
<accession>A0A7K0KE80</accession>
<dbReference type="RefSeq" id="WP_154533821.1">
    <property type="nucleotide sequence ID" value="NZ_VUNG01000011.1"/>
</dbReference>
<proteinExistence type="predicted"/>
<protein>
    <submittedName>
        <fullName evidence="2">Uncharacterized protein</fullName>
    </submittedName>
</protein>
<dbReference type="EMBL" id="VUNG01000011">
    <property type="protein sequence ID" value="MST84236.1"/>
    <property type="molecule type" value="Genomic_DNA"/>
</dbReference>
<name>A0A7K0KE80_9BACT</name>
<evidence type="ECO:0000256" key="1">
    <source>
        <dbReference type="SAM" id="SignalP"/>
    </source>
</evidence>
<dbReference type="Proteomes" id="UP000438914">
    <property type="component" value="Unassembled WGS sequence"/>
</dbReference>
<keyword evidence="3" id="KW-1185">Reference proteome</keyword>
<feature type="signal peptide" evidence="1">
    <location>
        <begin position="1"/>
        <end position="22"/>
    </location>
</feature>
<dbReference type="AlphaFoldDB" id="A0A7K0KE80"/>
<reference evidence="2 3" key="1">
    <citation type="submission" date="2019-08" db="EMBL/GenBank/DDBJ databases">
        <title>In-depth cultivation of the pig gut microbiome towards novel bacterial diversity and tailored functional studies.</title>
        <authorList>
            <person name="Wylensek D."/>
            <person name="Hitch T.C.A."/>
            <person name="Clavel T."/>
        </authorList>
    </citation>
    <scope>NUCLEOTIDE SEQUENCE [LARGE SCALE GENOMIC DNA]</scope>
    <source>
        <strain evidence="2 3">LKV-178-WT-2A</strain>
    </source>
</reference>
<sequence length="684" mass="73351">MKNVYYLFLVLIGLLCSLSTSAKKVLYSQNFETATSVAETGWTSPSAAAGLSIGSDEKGKFLRFVPSGNDRSAHLFWDAALIKNELSADFTSYQITFGFSFNKFGNNHMTSEIAVMSEESIAKKKPNSNYRTNNKGALFDLTQLGNTGRTASASGDQDFAINGDSTNYKALTAGTYYTVTLNIDTLARTVEYTILSATSDDPIASEIYTVPEGIDMTATGLYVLGGRYTPDIMFDEIEVSVDKTAANTPTVTLTGINNAQRVYTVKFQEDEILHLDFNGTTTNVNYSDVDNGTYTWSNNPNYDPNNTDKAVTDACESGTLKAWTTLDNLKSDEVVTEVTNNVIALPAAEAKVVNVKVGYAKTYNVTCDNSNTPLTPAIYGTYKFTGKDGKVTESTDPKAFPITIDVDQAGTLEISSQAFGYGTTNTTTENNVEYEVKKAIDLAHMTEKDITAAGFEKGDNVSGKFVDYGRFYGLSTTETEVDKDGNETPKKIVYNEIPQYTKKASAFTDTNVIGGLIACGSDGNQTDAAAILPVNANIYQGIGLVLDGRKGDDGSGSWINNWFFKVEGATADDIITVASVGNYGGTSLHPSVASLDEYLAQDNAPVTAVLAGDKAFGLNRVSDALGKVTVYTAKGGATGIKTVNANTQNTANAPIYSLNGVRMSSKNNLPKGVYIQGGKKFVVK</sequence>
<feature type="chain" id="PRO_5029585759" evidence="1">
    <location>
        <begin position="23"/>
        <end position="684"/>
    </location>
</feature>
<organism evidence="2 3">
    <name type="scientific">Hallella mizrahii</name>
    <dbReference type="NCBI Taxonomy" id="2606637"/>
    <lineage>
        <taxon>Bacteria</taxon>
        <taxon>Pseudomonadati</taxon>
        <taxon>Bacteroidota</taxon>
        <taxon>Bacteroidia</taxon>
        <taxon>Bacteroidales</taxon>
        <taxon>Prevotellaceae</taxon>
        <taxon>Hallella</taxon>
    </lineage>
</organism>
<comment type="caution">
    <text evidence="2">The sequence shown here is derived from an EMBL/GenBank/DDBJ whole genome shotgun (WGS) entry which is preliminary data.</text>
</comment>
<gene>
    <name evidence="2" type="ORF">FYJ73_06070</name>
</gene>